<comment type="caution">
    <text evidence="1">The sequence shown here is derived from an EMBL/GenBank/DDBJ whole genome shotgun (WGS) entry which is preliminary data.</text>
</comment>
<protein>
    <submittedName>
        <fullName evidence="1">Uncharacterized protein</fullName>
    </submittedName>
</protein>
<reference evidence="1" key="2">
    <citation type="submission" date="2020-10" db="EMBL/GenBank/DDBJ databases">
        <authorList>
            <consortium name="NCBI Pathogen Detection Project"/>
        </authorList>
    </citation>
    <scope>NUCLEOTIDE SEQUENCE</scope>
    <source>
        <strain evidence="1">Morganella morganii ARLG-3209</strain>
    </source>
</reference>
<accession>A0AAN5RYP4</accession>
<dbReference type="AlphaFoldDB" id="A0AAN5RYP4"/>
<name>A0AAN5RYP4_MORMO</name>
<evidence type="ECO:0000313" key="2">
    <source>
        <dbReference type="Proteomes" id="UP000865968"/>
    </source>
</evidence>
<proteinExistence type="predicted"/>
<evidence type="ECO:0000313" key="1">
    <source>
        <dbReference type="EMBL" id="HAT3807580.1"/>
    </source>
</evidence>
<dbReference type="Proteomes" id="UP000865968">
    <property type="component" value="Unassembled WGS sequence"/>
</dbReference>
<dbReference type="EMBL" id="DACSWI010000001">
    <property type="protein sequence ID" value="HAT3807580.1"/>
    <property type="molecule type" value="Genomic_DNA"/>
</dbReference>
<reference evidence="1" key="1">
    <citation type="journal article" date="2018" name="Genome Biol.">
        <title>SKESA: strategic k-mer extension for scrupulous assemblies.</title>
        <authorList>
            <person name="Souvorov A."/>
            <person name="Agarwala R."/>
            <person name="Lipman D.J."/>
        </authorList>
    </citation>
    <scope>NUCLEOTIDE SEQUENCE</scope>
    <source>
        <strain evidence="1">Morganella morganii ARLG-3209</strain>
    </source>
</reference>
<sequence>MKSRNLKTIHDLIVTNYQKHDLGNGRYLHTFQPATTDTTYQFEANFENELIPGERYNIGFTEADGVKIVDISCVSKSSVVNQYISYECAKLVSREKHDENKGKNDSRVKYAVQNDYYWGKKYAWREFGLVIPKEVFYKYLLDCVNHPNIPCTVTTPGYPTGDDSIAFADKGLEKAIEDLINTSTRINAGPYFKSPLYFNGDKRFTIRGISAITDKK</sequence>
<gene>
    <name evidence="1" type="ORF">I8608_000371</name>
</gene>
<organism evidence="1 2">
    <name type="scientific">Morganella morganii</name>
    <name type="common">Proteus morganii</name>
    <dbReference type="NCBI Taxonomy" id="582"/>
    <lineage>
        <taxon>Bacteria</taxon>
        <taxon>Pseudomonadati</taxon>
        <taxon>Pseudomonadota</taxon>
        <taxon>Gammaproteobacteria</taxon>
        <taxon>Enterobacterales</taxon>
        <taxon>Morganellaceae</taxon>
        <taxon>Morganella</taxon>
    </lineage>
</organism>